<evidence type="ECO:0000313" key="4">
    <source>
        <dbReference type="Proteomes" id="UP000249396"/>
    </source>
</evidence>
<gene>
    <name evidence="3" type="ORF">DM484_01065</name>
</gene>
<comment type="caution">
    <text evidence="3">The sequence shown here is derived from an EMBL/GenBank/DDBJ whole genome shotgun (WGS) entry which is preliminary data.</text>
</comment>
<evidence type="ECO:0000259" key="2">
    <source>
        <dbReference type="Pfam" id="PF08308"/>
    </source>
</evidence>
<dbReference type="Pfam" id="PF08308">
    <property type="entry name" value="PEGA"/>
    <property type="match status" value="1"/>
</dbReference>
<reference evidence="3 4" key="1">
    <citation type="journal article" date="2018" name="Aquat. Microb. Ecol.">
        <title>Gammaproteobacterial methanotrophs dominate.</title>
        <authorList>
            <person name="Rissanen A.J."/>
            <person name="Saarenheimo J."/>
            <person name="Tiirola M."/>
            <person name="Peura S."/>
            <person name="Aalto S.L."/>
            <person name="Karvinen A."/>
            <person name="Nykanen H."/>
        </authorList>
    </citation>
    <scope>NUCLEOTIDE SEQUENCE [LARGE SCALE GENOMIC DNA]</scope>
    <source>
        <strain evidence="3">AMbin10</strain>
    </source>
</reference>
<feature type="chain" id="PRO_5015953387" description="PEGA domain-containing protein" evidence="1">
    <location>
        <begin position="34"/>
        <end position="296"/>
    </location>
</feature>
<evidence type="ECO:0000313" key="3">
    <source>
        <dbReference type="EMBL" id="PZN86126.1"/>
    </source>
</evidence>
<accession>A0A2W4RV47</accession>
<dbReference type="EMBL" id="QJPH01000093">
    <property type="protein sequence ID" value="PZN86126.1"/>
    <property type="molecule type" value="Genomic_DNA"/>
</dbReference>
<protein>
    <recommendedName>
        <fullName evidence="2">PEGA domain-containing protein</fullName>
    </recommendedName>
</protein>
<feature type="signal peptide" evidence="1">
    <location>
        <begin position="1"/>
        <end position="33"/>
    </location>
</feature>
<feature type="domain" description="PEGA" evidence="2">
    <location>
        <begin position="38"/>
        <end position="102"/>
    </location>
</feature>
<name>A0A2W4RV47_9GAMM</name>
<dbReference type="AlphaFoldDB" id="A0A2W4RV47"/>
<sequence length="296" mass="33723">MLANMLTLFKVYSDLPRLSLSAACLLLASIALAKPPISQIVIETEPKDTEILVDGALKTKSTAAVTVIVSPGKHTLEIRKPGMQSESRIIEIGEGVTQKLDKIVLRPEPLPGFAKLLNPVKDAFETPEQFAARVQKEFAEFNRHSLEGDPNYRVGWLTFNKDFYRIETGYFGGMVVWNDPMRDWGTSRIQQASLIIPKEQIKAFWNTGEAIPSEKVDQAQQEEHRFPVFISLKRQGERMELDRVLVRGLEKQWLAKAEQNQNFRDCPQCPEMVKIPSLFSFYFHRRSRRFFGGGIP</sequence>
<evidence type="ECO:0000256" key="1">
    <source>
        <dbReference type="SAM" id="SignalP"/>
    </source>
</evidence>
<dbReference type="Proteomes" id="UP000249396">
    <property type="component" value="Unassembled WGS sequence"/>
</dbReference>
<proteinExistence type="predicted"/>
<keyword evidence="1" id="KW-0732">Signal</keyword>
<organism evidence="3 4">
    <name type="scientific">Candidatus Methylumidiphilus alinenensis</name>
    <dbReference type="NCBI Taxonomy" id="2202197"/>
    <lineage>
        <taxon>Bacteria</taxon>
        <taxon>Pseudomonadati</taxon>
        <taxon>Pseudomonadota</taxon>
        <taxon>Gammaproteobacteria</taxon>
        <taxon>Methylococcales</taxon>
        <taxon>Candidatus Methylumidiphilus</taxon>
    </lineage>
</organism>
<dbReference type="InterPro" id="IPR013229">
    <property type="entry name" value="PEGA"/>
</dbReference>